<evidence type="ECO:0000313" key="1">
    <source>
        <dbReference type="EMBL" id="MBO8445636.1"/>
    </source>
</evidence>
<accession>A0A9D9HBQ1</accession>
<comment type="caution">
    <text evidence="1">The sequence shown here is derived from an EMBL/GenBank/DDBJ whole genome shotgun (WGS) entry which is preliminary data.</text>
</comment>
<reference evidence="1" key="1">
    <citation type="submission" date="2020-10" db="EMBL/GenBank/DDBJ databases">
        <authorList>
            <person name="Gilroy R."/>
        </authorList>
    </citation>
    <scope>NUCLEOTIDE SEQUENCE</scope>
    <source>
        <strain evidence="1">D5-748</strain>
    </source>
</reference>
<dbReference type="Pfam" id="PF17642">
    <property type="entry name" value="TssD"/>
    <property type="match status" value="1"/>
</dbReference>
<proteinExistence type="predicted"/>
<protein>
    <submittedName>
        <fullName evidence="1">Uncharacterized protein</fullName>
    </submittedName>
</protein>
<organism evidence="1 2">
    <name type="scientific">Candidatus Cryptobacteroides merdavium</name>
    <dbReference type="NCBI Taxonomy" id="2840769"/>
    <lineage>
        <taxon>Bacteria</taxon>
        <taxon>Pseudomonadati</taxon>
        <taxon>Bacteroidota</taxon>
        <taxon>Bacteroidia</taxon>
        <taxon>Bacteroidales</taxon>
        <taxon>Candidatus Cryptobacteroides</taxon>
    </lineage>
</organism>
<dbReference type="AlphaFoldDB" id="A0A9D9HBQ1"/>
<sequence length="161" mass="18257">MALHGSLKIGGRTYGVVECEYEFTQAVDRTGKPTSRPRGGEITIVVPAVNDDDMFFYNWMFHKSEVKAGILRFCIYTNDNKPSYKTVSFANAYCIYLKDYFNDHDGRLMYTTIKISAQMIRVGSINSTTFMNAWTDDPADILSSNLGDFVRDSIAEKINPF</sequence>
<evidence type="ECO:0000313" key="2">
    <source>
        <dbReference type="Proteomes" id="UP000823619"/>
    </source>
</evidence>
<reference evidence="1" key="2">
    <citation type="journal article" date="2021" name="PeerJ">
        <title>Extensive microbial diversity within the chicken gut microbiome revealed by metagenomics and culture.</title>
        <authorList>
            <person name="Gilroy R."/>
            <person name="Ravi A."/>
            <person name="Getino M."/>
            <person name="Pursley I."/>
            <person name="Horton D.L."/>
            <person name="Alikhan N.F."/>
            <person name="Baker D."/>
            <person name="Gharbi K."/>
            <person name="Hall N."/>
            <person name="Watson M."/>
            <person name="Adriaenssens E.M."/>
            <person name="Foster-Nyarko E."/>
            <person name="Jarju S."/>
            <person name="Secka A."/>
            <person name="Antonio M."/>
            <person name="Oren A."/>
            <person name="Chaudhuri R.R."/>
            <person name="La Ragione R."/>
            <person name="Hildebrand F."/>
            <person name="Pallen M.J."/>
        </authorList>
    </citation>
    <scope>NUCLEOTIDE SEQUENCE</scope>
    <source>
        <strain evidence="1">D5-748</strain>
    </source>
</reference>
<dbReference type="EMBL" id="JADIMO010000100">
    <property type="protein sequence ID" value="MBO8445636.1"/>
    <property type="molecule type" value="Genomic_DNA"/>
</dbReference>
<dbReference type="Proteomes" id="UP000823619">
    <property type="component" value="Unassembled WGS sequence"/>
</dbReference>
<name>A0A9D9HBQ1_9BACT</name>
<dbReference type="GO" id="GO:0033104">
    <property type="term" value="C:type VI protein secretion system complex"/>
    <property type="evidence" value="ECO:0007669"/>
    <property type="project" value="InterPro"/>
</dbReference>
<dbReference type="InterPro" id="IPR041408">
    <property type="entry name" value="Hcp_Tssd"/>
</dbReference>
<gene>
    <name evidence="1" type="ORF">IAC23_08110</name>
</gene>